<dbReference type="InterPro" id="IPR052516">
    <property type="entry name" value="N-heterocyclic_Hydroxylase"/>
</dbReference>
<dbReference type="OrthoDB" id="9767994at2"/>
<accession>A0A2S4HKW2</accession>
<dbReference type="InterPro" id="IPR006311">
    <property type="entry name" value="TAT_signal"/>
</dbReference>
<dbReference type="InterPro" id="IPR046867">
    <property type="entry name" value="AldOxase/xan_DH_MoCoBD2"/>
</dbReference>
<organism evidence="2 3">
    <name type="scientific">Zhongshania marina</name>
    <dbReference type="NCBI Taxonomy" id="2304603"/>
    <lineage>
        <taxon>Bacteria</taxon>
        <taxon>Pseudomonadati</taxon>
        <taxon>Pseudomonadota</taxon>
        <taxon>Gammaproteobacteria</taxon>
        <taxon>Cellvibrionales</taxon>
        <taxon>Spongiibacteraceae</taxon>
        <taxon>Zhongshania</taxon>
    </lineage>
</organism>
<feature type="domain" description="Aldehyde oxidase/xanthine dehydrogenase a/b hammerhead" evidence="1">
    <location>
        <begin position="208"/>
        <end position="286"/>
    </location>
</feature>
<dbReference type="Gene3D" id="3.90.1170.50">
    <property type="entry name" value="Aldehyde oxidase/xanthine dehydrogenase, a/b hammerhead"/>
    <property type="match status" value="1"/>
</dbReference>
<comment type="caution">
    <text evidence="2">The sequence shown here is derived from an EMBL/GenBank/DDBJ whole genome shotgun (WGS) entry which is preliminary data.</text>
</comment>
<evidence type="ECO:0000313" key="3">
    <source>
        <dbReference type="Proteomes" id="UP000237222"/>
    </source>
</evidence>
<dbReference type="Gene3D" id="3.30.365.10">
    <property type="entry name" value="Aldehyde oxidase/xanthine dehydrogenase, molybdopterin binding domain"/>
    <property type="match status" value="4"/>
</dbReference>
<gene>
    <name evidence="2" type="ORF">C0068_01160</name>
</gene>
<dbReference type="PANTHER" id="PTHR47495">
    <property type="entry name" value="ALDEHYDE DEHYDROGENASE"/>
    <property type="match status" value="1"/>
</dbReference>
<dbReference type="SMART" id="SM01008">
    <property type="entry name" value="Ald_Xan_dh_C"/>
    <property type="match status" value="1"/>
</dbReference>
<evidence type="ECO:0000313" key="2">
    <source>
        <dbReference type="EMBL" id="POP54645.1"/>
    </source>
</evidence>
<proteinExistence type="predicted"/>
<dbReference type="GO" id="GO:0016491">
    <property type="term" value="F:oxidoreductase activity"/>
    <property type="evidence" value="ECO:0007669"/>
    <property type="project" value="InterPro"/>
</dbReference>
<protein>
    <submittedName>
        <fullName evidence="2">Twin-arginine translocation pathway signal protein</fullName>
    </submittedName>
</protein>
<sequence>MSTQAGLSRRLFLIRSAQAGAGLTLGMSISGQLLAAGETGDFEPNAFVAIQADNTIVITIKHLEMGQGTFTGLATLIAEELDADWSQIKTVGAPANTKKYANLAMGLQLTGGSTAIANSYTQMREAGATAKAMLLAAAAERWKQPLSSLAVKSGKVIHTASGRQASFGELAAAAATQAMPKKITLKDPSEFVLIGKAKLSRKDSGKTDGTAIFTQDVQLPNMLTAVVAHPPLFGATLKSVDASQAKALPGVKAVVQIPSGVAVLAESFWQAKKGRDALKLQWTGGSERSSADIIADYKKLAEKPGLSAAKKGSVAPALASAKHVLEAEFEFPFLAHAAMEPMNCALQKTKSGVEMWYGCQGQSWDQQNVAKVFGIAPEQITINTLYAGGSFGRRATTLSDYPVELAEIVKAWGGPAPVKLVWTREDDTLSGYYRPMYVHKVTAALSASGELSAWQQRIVGQSIMGAGKSVDHTSVEGASNLPYAIPNLSVEAHNTQEAVPISWWRSVGSTHTAYAVETFIDELAHKAERDPVEFRLALLKDEPRYQGVLKLAANKAQWSKPLPEGHFRGVALHKSFGTYVAQVAEIAAQKDGRFKVVKVTCAVDCGVAVNPDVIAAQMEGGIGFGLSPLMFSEITLKDGKPEQRNFDAYKVLRMRHMPEVSVHIVPSAEAPTGVGEPGTPVIAPAVANALFAATGKRLRKLPAGGEYFTA</sequence>
<dbReference type="Proteomes" id="UP000237222">
    <property type="component" value="Unassembled WGS sequence"/>
</dbReference>
<dbReference type="InterPro" id="IPR012368">
    <property type="entry name" value="OxRdtase_Mopterin-bd_su_IorB"/>
</dbReference>
<name>A0A2S4HKW2_9GAMM</name>
<dbReference type="PROSITE" id="PS51318">
    <property type="entry name" value="TAT"/>
    <property type="match status" value="1"/>
</dbReference>
<reference evidence="2" key="1">
    <citation type="submission" date="2018-01" db="EMBL/GenBank/DDBJ databases">
        <authorList>
            <person name="Yu X.-D."/>
        </authorList>
    </citation>
    <scope>NUCLEOTIDE SEQUENCE</scope>
    <source>
        <strain evidence="2">ZX-21</strain>
    </source>
</reference>
<dbReference type="InterPro" id="IPR000674">
    <property type="entry name" value="Ald_Oxase/Xan_DH_a/b"/>
</dbReference>
<dbReference type="PANTHER" id="PTHR47495:SF2">
    <property type="entry name" value="ALDEHYDE DEHYDROGENASE"/>
    <property type="match status" value="1"/>
</dbReference>
<dbReference type="InterPro" id="IPR037165">
    <property type="entry name" value="AldOxase/xan_DH_Mopterin-bd_sf"/>
</dbReference>
<dbReference type="EMBL" id="PQGG01000003">
    <property type="protein sequence ID" value="POP54645.1"/>
    <property type="molecule type" value="Genomic_DNA"/>
</dbReference>
<evidence type="ECO:0000259" key="1">
    <source>
        <dbReference type="SMART" id="SM01008"/>
    </source>
</evidence>
<dbReference type="Pfam" id="PF02738">
    <property type="entry name" value="MoCoBD_1"/>
    <property type="match status" value="1"/>
</dbReference>
<dbReference type="InterPro" id="IPR008274">
    <property type="entry name" value="AldOxase/xan_DH_MoCoBD1"/>
</dbReference>
<dbReference type="SUPFAM" id="SSF56003">
    <property type="entry name" value="Molybdenum cofactor-binding domain"/>
    <property type="match status" value="2"/>
</dbReference>
<dbReference type="AlphaFoldDB" id="A0A2S4HKW2"/>
<dbReference type="Pfam" id="PF20256">
    <property type="entry name" value="MoCoBD_2"/>
    <property type="match status" value="2"/>
</dbReference>
<dbReference type="PIRSF" id="PIRSF036389">
    <property type="entry name" value="IOR_B"/>
    <property type="match status" value="1"/>
</dbReference>